<organism evidence="2 3">
    <name type="scientific">Flavobacterium panici</name>
    <dbReference type="NCBI Taxonomy" id="2654843"/>
    <lineage>
        <taxon>Bacteria</taxon>
        <taxon>Pseudomonadati</taxon>
        <taxon>Bacteroidota</taxon>
        <taxon>Flavobacteriia</taxon>
        <taxon>Flavobacteriales</taxon>
        <taxon>Flavobacteriaceae</taxon>
        <taxon>Flavobacterium</taxon>
    </lineage>
</organism>
<dbReference type="PROSITE" id="PS50042">
    <property type="entry name" value="CNMP_BINDING_3"/>
    <property type="match status" value="1"/>
</dbReference>
<dbReference type="Gene3D" id="2.60.120.10">
    <property type="entry name" value="Jelly Rolls"/>
    <property type="match status" value="1"/>
</dbReference>
<dbReference type="Proteomes" id="UP000533639">
    <property type="component" value="Unassembled WGS sequence"/>
</dbReference>
<reference evidence="2 3" key="1">
    <citation type="submission" date="2020-06" db="EMBL/GenBank/DDBJ databases">
        <authorList>
            <person name="Criscuolo A."/>
        </authorList>
    </citation>
    <scope>NUCLEOTIDE SEQUENCE [LARGE SCALE GENOMIC DNA]</scope>
    <source>
        <strain evidence="2">PXU-55</strain>
    </source>
</reference>
<dbReference type="Pfam" id="PF00027">
    <property type="entry name" value="cNMP_binding"/>
    <property type="match status" value="1"/>
</dbReference>
<proteinExistence type="predicted"/>
<evidence type="ECO:0000313" key="2">
    <source>
        <dbReference type="EMBL" id="CAC9975429.1"/>
    </source>
</evidence>
<dbReference type="InterPro" id="IPR018490">
    <property type="entry name" value="cNMP-bd_dom_sf"/>
</dbReference>
<comment type="caution">
    <text evidence="2">The sequence shown here is derived from an EMBL/GenBank/DDBJ whole genome shotgun (WGS) entry which is preliminary data.</text>
</comment>
<dbReference type="CDD" id="cd00038">
    <property type="entry name" value="CAP_ED"/>
    <property type="match status" value="1"/>
</dbReference>
<dbReference type="AlphaFoldDB" id="A0A9N8J384"/>
<protein>
    <submittedName>
        <fullName evidence="2">Crp/Fnr family transcriptional regulator</fullName>
    </submittedName>
</protein>
<evidence type="ECO:0000313" key="3">
    <source>
        <dbReference type="Proteomes" id="UP000533639"/>
    </source>
</evidence>
<accession>A0A9N8J384</accession>
<dbReference type="InterPro" id="IPR000595">
    <property type="entry name" value="cNMP-bd_dom"/>
</dbReference>
<dbReference type="InterPro" id="IPR014710">
    <property type="entry name" value="RmlC-like_jellyroll"/>
</dbReference>
<dbReference type="EMBL" id="CAIJDE010000048">
    <property type="protein sequence ID" value="CAC9975429.1"/>
    <property type="molecule type" value="Genomic_DNA"/>
</dbReference>
<keyword evidence="3" id="KW-1185">Reference proteome</keyword>
<sequence>MLKEDCNNMLEQFCNHLDLFHEISLEDKNSIAQYLEYRSVKEGEILIEENKIANEIFFVCNGVLKIASVSDKGNDVIHFFFGENHFCTILKSFTENIVSQDIVQAACNSEIIVLERSKLESLIKDLPYFKPMLDSIFQQALLNKVELRNFYLGTDATSRYQKFIERQPNIAYRVSQTDIASYLGIAKQSLSRIKKNAF</sequence>
<evidence type="ECO:0000259" key="1">
    <source>
        <dbReference type="PROSITE" id="PS50042"/>
    </source>
</evidence>
<dbReference type="SMART" id="SM00100">
    <property type="entry name" value="cNMP"/>
    <property type="match status" value="1"/>
</dbReference>
<feature type="domain" description="Cyclic nucleotide-binding" evidence="1">
    <location>
        <begin position="19"/>
        <end position="123"/>
    </location>
</feature>
<name>A0A9N8J384_9FLAO</name>
<gene>
    <name evidence="2" type="ORF">FLAPXU55_03142</name>
</gene>
<dbReference type="RefSeq" id="WP_180858865.1">
    <property type="nucleotide sequence ID" value="NZ_CAIJDE010000048.1"/>
</dbReference>
<dbReference type="SUPFAM" id="SSF51206">
    <property type="entry name" value="cAMP-binding domain-like"/>
    <property type="match status" value="1"/>
</dbReference>